<feature type="transmembrane region" description="Helical" evidence="1">
    <location>
        <begin position="190"/>
        <end position="212"/>
    </location>
</feature>
<gene>
    <name evidence="2" type="ORF">A2828_03440</name>
</gene>
<comment type="caution">
    <text evidence="2">The sequence shown here is derived from an EMBL/GenBank/DDBJ whole genome shotgun (WGS) entry which is preliminary data.</text>
</comment>
<keyword evidence="1" id="KW-0472">Membrane</keyword>
<reference evidence="2 3" key="1">
    <citation type="journal article" date="2016" name="Nat. Commun.">
        <title>Thousands of microbial genomes shed light on interconnected biogeochemical processes in an aquifer system.</title>
        <authorList>
            <person name="Anantharaman K."/>
            <person name="Brown C.T."/>
            <person name="Hug L.A."/>
            <person name="Sharon I."/>
            <person name="Castelle C.J."/>
            <person name="Probst A.J."/>
            <person name="Thomas B.C."/>
            <person name="Singh A."/>
            <person name="Wilkins M.J."/>
            <person name="Karaoz U."/>
            <person name="Brodie E.L."/>
            <person name="Williams K.H."/>
            <person name="Hubbard S.S."/>
            <person name="Banfield J.F."/>
        </authorList>
    </citation>
    <scope>NUCLEOTIDE SEQUENCE [LARGE SCALE GENOMIC DNA]</scope>
</reference>
<keyword evidence="1" id="KW-1133">Transmembrane helix</keyword>
<feature type="transmembrane region" description="Helical" evidence="1">
    <location>
        <begin position="121"/>
        <end position="142"/>
    </location>
</feature>
<dbReference type="Gene3D" id="1.10.287.1260">
    <property type="match status" value="1"/>
</dbReference>
<feature type="transmembrane region" description="Helical" evidence="1">
    <location>
        <begin position="92"/>
        <end position="109"/>
    </location>
</feature>
<accession>A0A1G2PI78</accession>
<name>A0A1G2PI78_9BACT</name>
<organism evidence="2 3">
    <name type="scientific">Candidatus Terrybacteria bacterium RIFCSPHIGHO2_01_FULL_43_35</name>
    <dbReference type="NCBI Taxonomy" id="1802361"/>
    <lineage>
        <taxon>Bacteria</taxon>
        <taxon>Candidatus Terryibacteriota</taxon>
    </lineage>
</organism>
<protein>
    <recommendedName>
        <fullName evidence="4">Small-conductance mechanosensitive ion channel</fullName>
    </recommendedName>
</protein>
<sequence>MPLQNTAANRWLEVLSDSFFVIAQSLTQALPAFIGALALFLSGWILALAVEKAVVSGLRALKFEKIFSNLGIDRFFQKAETNFNTIQFTAGLVRWFIVLVFIFAAADVLRLDAITDFLRQVILYIPNIIVAAIILLVTASLADFFDRLVVGSIRSAGFAYAKFVGGIIRWSVLIFGFVAALQQLGIAKTLLNTLVTGMIAMIALAGGLAFGLGGKDAAKELIDGLKERIKDK</sequence>
<evidence type="ECO:0000313" key="2">
    <source>
        <dbReference type="EMBL" id="OHA47292.1"/>
    </source>
</evidence>
<dbReference type="InterPro" id="IPR008910">
    <property type="entry name" value="MSC_TM_helix"/>
</dbReference>
<dbReference type="EMBL" id="MHSR01000004">
    <property type="protein sequence ID" value="OHA47292.1"/>
    <property type="molecule type" value="Genomic_DNA"/>
</dbReference>
<feature type="transmembrane region" description="Helical" evidence="1">
    <location>
        <begin position="29"/>
        <end position="50"/>
    </location>
</feature>
<proteinExistence type="predicted"/>
<dbReference type="AlphaFoldDB" id="A0A1G2PI78"/>
<feature type="transmembrane region" description="Helical" evidence="1">
    <location>
        <begin position="163"/>
        <end position="184"/>
    </location>
</feature>
<evidence type="ECO:0000256" key="1">
    <source>
        <dbReference type="SAM" id="Phobius"/>
    </source>
</evidence>
<keyword evidence="1" id="KW-0812">Transmembrane</keyword>
<evidence type="ECO:0008006" key="4">
    <source>
        <dbReference type="Google" id="ProtNLM"/>
    </source>
</evidence>
<evidence type="ECO:0000313" key="3">
    <source>
        <dbReference type="Proteomes" id="UP000178869"/>
    </source>
</evidence>
<dbReference type="Proteomes" id="UP000178869">
    <property type="component" value="Unassembled WGS sequence"/>
</dbReference>
<dbReference type="Pfam" id="PF05552">
    <property type="entry name" value="MS_channel_1st_1"/>
    <property type="match status" value="2"/>
</dbReference>